<evidence type="ECO:0000313" key="3">
    <source>
        <dbReference type="Proteomes" id="UP000005426"/>
    </source>
</evidence>
<dbReference type="Proteomes" id="UP000005426">
    <property type="component" value="Unassembled WGS sequence"/>
</dbReference>
<proteinExistence type="predicted"/>
<keyword evidence="3" id="KW-1185">Reference proteome</keyword>
<evidence type="ECO:0000313" key="2">
    <source>
        <dbReference type="EMBL" id="EHK45375.1"/>
    </source>
</evidence>
<dbReference type="OrthoDB" id="10505857at2759"/>
<sequence>SVPWFVSSLQSSFCVSLSPIVNLAIDNPGYPVFFFPLPTFSLSNKTKKRPFLPSSSARLTSHPTDKANSPLRHNGRHRQATHCRPGCCLPAHEAKELRC</sequence>
<reference evidence="2 3" key="1">
    <citation type="journal article" date="2011" name="Genome Biol.">
        <title>Comparative genome sequence analysis underscores mycoparasitism as the ancestral life style of Trichoderma.</title>
        <authorList>
            <person name="Kubicek C.P."/>
            <person name="Herrera-Estrella A."/>
            <person name="Seidl-Seiboth V."/>
            <person name="Martinez D.A."/>
            <person name="Druzhinina I.S."/>
            <person name="Thon M."/>
            <person name="Zeilinger S."/>
            <person name="Casas-Flores S."/>
            <person name="Horwitz B.A."/>
            <person name="Mukherjee P.K."/>
            <person name="Mukherjee M."/>
            <person name="Kredics L."/>
            <person name="Alcaraz L.D."/>
            <person name="Aerts A."/>
            <person name="Antal Z."/>
            <person name="Atanasova L."/>
            <person name="Cervantes-Badillo M.G."/>
            <person name="Challacombe J."/>
            <person name="Chertkov O."/>
            <person name="McCluskey K."/>
            <person name="Coulpier F."/>
            <person name="Deshpande N."/>
            <person name="von Doehren H."/>
            <person name="Ebbole D.J."/>
            <person name="Esquivel-Naranjo E.U."/>
            <person name="Fekete E."/>
            <person name="Flipphi M."/>
            <person name="Glaser F."/>
            <person name="Gomez-Rodriguez E.Y."/>
            <person name="Gruber S."/>
            <person name="Han C."/>
            <person name="Henrissat B."/>
            <person name="Hermosa R."/>
            <person name="Hernandez-Onate M."/>
            <person name="Karaffa L."/>
            <person name="Kosti I."/>
            <person name="Le Crom S."/>
            <person name="Lindquist E."/>
            <person name="Lucas S."/>
            <person name="Luebeck M."/>
            <person name="Luebeck P.S."/>
            <person name="Margeot A."/>
            <person name="Metz B."/>
            <person name="Misra M."/>
            <person name="Nevalainen H."/>
            <person name="Omann M."/>
            <person name="Packer N."/>
            <person name="Perrone G."/>
            <person name="Uresti-Rivera E.E."/>
            <person name="Salamov A."/>
            <person name="Schmoll M."/>
            <person name="Seiboth B."/>
            <person name="Shapiro H."/>
            <person name="Sukno S."/>
            <person name="Tamayo-Ramos J.A."/>
            <person name="Tisch D."/>
            <person name="Wiest A."/>
            <person name="Wilkinson H.H."/>
            <person name="Zhang M."/>
            <person name="Coutinho P.M."/>
            <person name="Kenerley C.M."/>
            <person name="Monte E."/>
            <person name="Baker S.E."/>
            <person name="Grigoriev I.V."/>
        </authorList>
    </citation>
    <scope>NUCLEOTIDE SEQUENCE [LARGE SCALE GENOMIC DNA]</scope>
    <source>
        <strain evidence="3">ATCC 20476 / IMI 206040</strain>
    </source>
</reference>
<protein>
    <submittedName>
        <fullName evidence="2">Uncharacterized protein</fullName>
    </submittedName>
</protein>
<organism evidence="2 3">
    <name type="scientific">Hypocrea atroviridis (strain ATCC 20476 / IMI 206040)</name>
    <name type="common">Trichoderma atroviride</name>
    <dbReference type="NCBI Taxonomy" id="452589"/>
    <lineage>
        <taxon>Eukaryota</taxon>
        <taxon>Fungi</taxon>
        <taxon>Dikarya</taxon>
        <taxon>Ascomycota</taxon>
        <taxon>Pezizomycotina</taxon>
        <taxon>Sordariomycetes</taxon>
        <taxon>Hypocreomycetidae</taxon>
        <taxon>Hypocreales</taxon>
        <taxon>Hypocreaceae</taxon>
        <taxon>Trichoderma</taxon>
    </lineage>
</organism>
<dbReference type="HOGENOM" id="CLU_2326322_0_0_1"/>
<feature type="compositionally biased region" description="Polar residues" evidence="1">
    <location>
        <begin position="53"/>
        <end position="62"/>
    </location>
</feature>
<dbReference type="EMBL" id="ABDG02000024">
    <property type="protein sequence ID" value="EHK45375.1"/>
    <property type="molecule type" value="Genomic_DNA"/>
</dbReference>
<feature type="non-terminal residue" evidence="2">
    <location>
        <position position="1"/>
    </location>
</feature>
<accession>G9NWM1</accession>
<comment type="caution">
    <text evidence="2">The sequence shown here is derived from an EMBL/GenBank/DDBJ whole genome shotgun (WGS) entry which is preliminary data.</text>
</comment>
<gene>
    <name evidence="2" type="ORF">TRIATDRAFT_300018</name>
</gene>
<name>G9NWM1_HYPAI</name>
<feature type="region of interest" description="Disordered" evidence="1">
    <location>
        <begin position="48"/>
        <end position="82"/>
    </location>
</feature>
<dbReference type="AlphaFoldDB" id="G9NWM1"/>
<evidence type="ECO:0000256" key="1">
    <source>
        <dbReference type="SAM" id="MobiDB-lite"/>
    </source>
</evidence>